<dbReference type="AlphaFoldDB" id="A0AAT9HVL1"/>
<dbReference type="EMBL" id="AP035768">
    <property type="protein sequence ID" value="BFO21426.1"/>
    <property type="molecule type" value="Genomic_DNA"/>
</dbReference>
<dbReference type="Pfam" id="PF13360">
    <property type="entry name" value="PQQ_2"/>
    <property type="match status" value="1"/>
</dbReference>
<accession>A0AAT9HVL1</accession>
<proteinExistence type="predicted"/>
<feature type="domain" description="Pyrrolo-quinoline quinone repeat" evidence="1">
    <location>
        <begin position="3"/>
        <end position="57"/>
    </location>
</feature>
<organism evidence="2">
    <name type="scientific">Streptomyces haneummycinicus</name>
    <dbReference type="NCBI Taxonomy" id="3074435"/>
    <lineage>
        <taxon>Bacteria</taxon>
        <taxon>Bacillati</taxon>
        <taxon>Actinomycetota</taxon>
        <taxon>Actinomycetes</taxon>
        <taxon>Kitasatosporales</taxon>
        <taxon>Streptomycetaceae</taxon>
        <taxon>Streptomyces</taxon>
    </lineage>
</organism>
<dbReference type="SUPFAM" id="SSF50998">
    <property type="entry name" value="Quinoprotein alcohol dehydrogenase-like"/>
    <property type="match status" value="1"/>
</dbReference>
<protein>
    <recommendedName>
        <fullName evidence="1">Pyrrolo-quinoline quinone repeat domain-containing protein</fullName>
    </recommendedName>
</protein>
<name>A0AAT9HVL1_9ACTN</name>
<reference evidence="2" key="2">
    <citation type="submission" date="2024-07" db="EMBL/GenBank/DDBJ databases">
        <title>Streptomyces haneummycinica sp. nov., a new antibiotic-producing actinobacterium isolated from marine sediment.</title>
        <authorList>
            <person name="Uemura M."/>
            <person name="Hamada M."/>
            <person name="Hirano S."/>
            <person name="Kobayashi K."/>
            <person name="Ohshiro T."/>
            <person name="Kobayashi T."/>
            <person name="Terahara T."/>
        </authorList>
    </citation>
    <scope>NUCLEOTIDE SEQUENCE</scope>
    <source>
        <strain evidence="2">KM77-8</strain>
    </source>
</reference>
<reference evidence="2" key="1">
    <citation type="submission" date="2024-06" db="EMBL/GenBank/DDBJ databases">
        <authorList>
            <consortium name="consrtm"/>
            <person name="Uemura M."/>
            <person name="Terahara T."/>
        </authorList>
    </citation>
    <scope>NUCLEOTIDE SEQUENCE</scope>
    <source>
        <strain evidence="2">KM77-8</strain>
    </source>
</reference>
<dbReference type="InterPro" id="IPR015943">
    <property type="entry name" value="WD40/YVTN_repeat-like_dom_sf"/>
</dbReference>
<dbReference type="InterPro" id="IPR011047">
    <property type="entry name" value="Quinoprotein_ADH-like_sf"/>
</dbReference>
<gene>
    <name evidence="2" type="ORF">SHKM778_78140</name>
</gene>
<evidence type="ECO:0000313" key="2">
    <source>
        <dbReference type="EMBL" id="BFO21426.1"/>
    </source>
</evidence>
<dbReference type="Gene3D" id="2.130.10.10">
    <property type="entry name" value="YVTN repeat-like/Quinoprotein amine dehydrogenase"/>
    <property type="match status" value="1"/>
</dbReference>
<sequence length="66" mass="7171">MHHDGTLYIGCDSTLTAADALTGEVRWARRTDGTMHAPPLVARGRAYIGTWNRTVQAWALPAPPTP</sequence>
<dbReference type="InterPro" id="IPR002372">
    <property type="entry name" value="PQQ_rpt_dom"/>
</dbReference>
<evidence type="ECO:0000259" key="1">
    <source>
        <dbReference type="Pfam" id="PF13360"/>
    </source>
</evidence>